<organism evidence="2 3">
    <name type="scientific">Psittacicella hinzii</name>
    <dbReference type="NCBI Taxonomy" id="2028575"/>
    <lineage>
        <taxon>Bacteria</taxon>
        <taxon>Pseudomonadati</taxon>
        <taxon>Pseudomonadota</taxon>
        <taxon>Gammaproteobacteria</taxon>
        <taxon>Pasteurellales</taxon>
        <taxon>Psittacicellaceae</taxon>
        <taxon>Psittacicella</taxon>
    </lineage>
</organism>
<dbReference type="InterPro" id="IPR008869">
    <property type="entry name" value="MlaC/ttg2D"/>
</dbReference>
<evidence type="ECO:0000313" key="3">
    <source>
        <dbReference type="Proteomes" id="UP000265691"/>
    </source>
</evidence>
<reference evidence="2 3" key="1">
    <citation type="submission" date="2017-08" db="EMBL/GenBank/DDBJ databases">
        <title>Reclassification of Bisgaard taxon 37 and 44.</title>
        <authorList>
            <person name="Christensen H."/>
        </authorList>
    </citation>
    <scope>NUCLEOTIDE SEQUENCE [LARGE SCALE GENOMIC DNA]</scope>
    <source>
        <strain evidence="2 3">B96_3</strain>
    </source>
</reference>
<name>A0A3A1Y506_9GAMM</name>
<dbReference type="Pfam" id="PF05494">
    <property type="entry name" value="MlaC"/>
    <property type="match status" value="1"/>
</dbReference>
<proteinExistence type="predicted"/>
<sequence>MINTPKKLLASLLLGSSLFLASGVAITPVAYANIIQVASVDRTNPTAVTQAALDNAITILKKYPKVSSSDQALRNDIKQNVLPLLNSNYIALSLLNTYARTATKEQLVEFRTVIEDYMVNAFIEAMAFYNNQTVKIGNTNVVQNTATTAVNLVDGSTTYNIIFRLVNVNNQYGIVDFSAEGISLVNTKATEWQPILRQSGVSGLTEYVKNHMNNILGDATTNK</sequence>
<dbReference type="PANTHER" id="PTHR36573:SF1">
    <property type="entry name" value="INTERMEMBRANE PHOSPHOLIPID TRANSPORT SYSTEM BINDING PROTEIN MLAC"/>
    <property type="match status" value="1"/>
</dbReference>
<gene>
    <name evidence="2" type="ORF">CKF54_07080</name>
</gene>
<dbReference type="PANTHER" id="PTHR36573">
    <property type="entry name" value="INTERMEMBRANE PHOSPHOLIPID TRANSPORT SYSTEM BINDING PROTEIN MLAC"/>
    <property type="match status" value="1"/>
</dbReference>
<evidence type="ECO:0008006" key="4">
    <source>
        <dbReference type="Google" id="ProtNLM"/>
    </source>
</evidence>
<evidence type="ECO:0000256" key="1">
    <source>
        <dbReference type="SAM" id="SignalP"/>
    </source>
</evidence>
<keyword evidence="1" id="KW-0732">Signal</keyword>
<dbReference type="RefSeq" id="WP_119525656.1">
    <property type="nucleotide sequence ID" value="NZ_NRHC01000108.1"/>
</dbReference>
<keyword evidence="3" id="KW-1185">Reference proteome</keyword>
<dbReference type="Proteomes" id="UP000265691">
    <property type="component" value="Unassembled WGS sequence"/>
</dbReference>
<accession>A0A3A1Y506</accession>
<dbReference type="Gene3D" id="3.10.450.710">
    <property type="entry name" value="Tgt2/MlaC"/>
    <property type="match status" value="1"/>
</dbReference>
<feature type="chain" id="PRO_5017330073" description="Phospholipid transport system substrate-binding protein" evidence="1">
    <location>
        <begin position="22"/>
        <end position="223"/>
    </location>
</feature>
<evidence type="ECO:0000313" key="2">
    <source>
        <dbReference type="EMBL" id="RIY31247.1"/>
    </source>
</evidence>
<feature type="signal peptide" evidence="1">
    <location>
        <begin position="1"/>
        <end position="21"/>
    </location>
</feature>
<dbReference type="InterPro" id="IPR042245">
    <property type="entry name" value="Tgt2/MlaC_sf"/>
</dbReference>
<comment type="caution">
    <text evidence="2">The sequence shown here is derived from an EMBL/GenBank/DDBJ whole genome shotgun (WGS) entry which is preliminary data.</text>
</comment>
<dbReference type="EMBL" id="NRHC01000108">
    <property type="protein sequence ID" value="RIY31247.1"/>
    <property type="molecule type" value="Genomic_DNA"/>
</dbReference>
<dbReference type="OrthoDB" id="9787053at2"/>
<dbReference type="AlphaFoldDB" id="A0A3A1Y506"/>
<protein>
    <recommendedName>
        <fullName evidence="4">Phospholipid transport system substrate-binding protein</fullName>
    </recommendedName>
</protein>